<name>A0ACC2A8U4_DIPCM</name>
<gene>
    <name evidence="1" type="ORF">O6H91_23G020100</name>
</gene>
<dbReference type="Proteomes" id="UP001162992">
    <property type="component" value="Chromosome 23"/>
</dbReference>
<keyword evidence="2" id="KW-1185">Reference proteome</keyword>
<reference evidence="2" key="1">
    <citation type="journal article" date="2024" name="Proc. Natl. Acad. Sci. U.S.A.">
        <title>Extraordinary preservation of gene collinearity over three hundred million years revealed in homosporous lycophytes.</title>
        <authorList>
            <person name="Li C."/>
            <person name="Wickell D."/>
            <person name="Kuo L.Y."/>
            <person name="Chen X."/>
            <person name="Nie B."/>
            <person name="Liao X."/>
            <person name="Peng D."/>
            <person name="Ji J."/>
            <person name="Jenkins J."/>
            <person name="Williams M."/>
            <person name="Shu S."/>
            <person name="Plott C."/>
            <person name="Barry K."/>
            <person name="Rajasekar S."/>
            <person name="Grimwood J."/>
            <person name="Han X."/>
            <person name="Sun S."/>
            <person name="Hou Z."/>
            <person name="He W."/>
            <person name="Dai G."/>
            <person name="Sun C."/>
            <person name="Schmutz J."/>
            <person name="Leebens-Mack J.H."/>
            <person name="Li F.W."/>
            <person name="Wang L."/>
        </authorList>
    </citation>
    <scope>NUCLEOTIDE SEQUENCE [LARGE SCALE GENOMIC DNA]</scope>
    <source>
        <strain evidence="2">cv. PW_Plant_1</strain>
    </source>
</reference>
<evidence type="ECO:0000313" key="1">
    <source>
        <dbReference type="EMBL" id="KAJ7513935.1"/>
    </source>
</evidence>
<organism evidence="1 2">
    <name type="scientific">Diphasiastrum complanatum</name>
    <name type="common">Issler's clubmoss</name>
    <name type="synonym">Lycopodium complanatum</name>
    <dbReference type="NCBI Taxonomy" id="34168"/>
    <lineage>
        <taxon>Eukaryota</taxon>
        <taxon>Viridiplantae</taxon>
        <taxon>Streptophyta</taxon>
        <taxon>Embryophyta</taxon>
        <taxon>Tracheophyta</taxon>
        <taxon>Lycopodiopsida</taxon>
        <taxon>Lycopodiales</taxon>
        <taxon>Lycopodiaceae</taxon>
        <taxon>Lycopodioideae</taxon>
        <taxon>Diphasiastrum</taxon>
    </lineage>
</organism>
<proteinExistence type="predicted"/>
<dbReference type="EMBL" id="CM055114">
    <property type="protein sequence ID" value="KAJ7513935.1"/>
    <property type="molecule type" value="Genomic_DNA"/>
</dbReference>
<accession>A0ACC2A8U4</accession>
<comment type="caution">
    <text evidence="1">The sequence shown here is derived from an EMBL/GenBank/DDBJ whole genome shotgun (WGS) entry which is preliminary data.</text>
</comment>
<protein>
    <submittedName>
        <fullName evidence="1">Uncharacterized protein</fullName>
    </submittedName>
</protein>
<sequence>MLDLSYDHLRVLDGLEALQFLVHLSLSQYLVSCVHTLRPISKLQRLRSLDISHNKLTGNSYTGSSVYVAVCWDLSSKNRMATPSSHTFEYFFSSNIHMAWLGGCRNSHGMARGLQK</sequence>
<evidence type="ECO:0000313" key="2">
    <source>
        <dbReference type="Proteomes" id="UP001162992"/>
    </source>
</evidence>